<keyword evidence="1" id="KW-0732">Signal</keyword>
<evidence type="ECO:0008006" key="3">
    <source>
        <dbReference type="Google" id="ProtNLM"/>
    </source>
</evidence>
<dbReference type="AlphaFoldDB" id="A0A131Z8H2"/>
<accession>A0A131Z8H2</accession>
<evidence type="ECO:0000256" key="1">
    <source>
        <dbReference type="SAM" id="SignalP"/>
    </source>
</evidence>
<proteinExistence type="predicted"/>
<feature type="chain" id="PRO_5007287089" description="Secreted protein" evidence="1">
    <location>
        <begin position="29"/>
        <end position="88"/>
    </location>
</feature>
<feature type="non-terminal residue" evidence="2">
    <location>
        <position position="1"/>
    </location>
</feature>
<protein>
    <recommendedName>
        <fullName evidence="3">Secreted protein</fullName>
    </recommendedName>
</protein>
<organism evidence="2">
    <name type="scientific">Rhipicephalus appendiculatus</name>
    <name type="common">Brown ear tick</name>
    <dbReference type="NCBI Taxonomy" id="34631"/>
    <lineage>
        <taxon>Eukaryota</taxon>
        <taxon>Metazoa</taxon>
        <taxon>Ecdysozoa</taxon>
        <taxon>Arthropoda</taxon>
        <taxon>Chelicerata</taxon>
        <taxon>Arachnida</taxon>
        <taxon>Acari</taxon>
        <taxon>Parasitiformes</taxon>
        <taxon>Ixodida</taxon>
        <taxon>Ixodoidea</taxon>
        <taxon>Ixodidae</taxon>
        <taxon>Rhipicephalinae</taxon>
        <taxon>Rhipicephalus</taxon>
        <taxon>Rhipicephalus</taxon>
    </lineage>
</organism>
<dbReference type="EMBL" id="GEDV01000960">
    <property type="protein sequence ID" value="JAP87597.1"/>
    <property type="molecule type" value="Transcribed_RNA"/>
</dbReference>
<name>A0A131Z8H2_RHIAP</name>
<reference evidence="2" key="1">
    <citation type="journal article" date="2016" name="Ticks Tick Borne Dis.">
        <title>De novo assembly and annotation of the salivary gland transcriptome of Rhipicephalus appendiculatus male and female ticks during blood feeding.</title>
        <authorList>
            <person name="de Castro M.H."/>
            <person name="de Klerk D."/>
            <person name="Pienaar R."/>
            <person name="Latif A.A."/>
            <person name="Rees D.J."/>
            <person name="Mans B.J."/>
        </authorList>
    </citation>
    <scope>NUCLEOTIDE SEQUENCE</scope>
    <source>
        <tissue evidence="2">Salivary glands</tissue>
    </source>
</reference>
<feature type="signal peptide" evidence="1">
    <location>
        <begin position="1"/>
        <end position="28"/>
    </location>
</feature>
<evidence type="ECO:0000313" key="2">
    <source>
        <dbReference type="EMBL" id="JAP87597.1"/>
    </source>
</evidence>
<sequence length="88" mass="10351">NPRWSKFPQSSTMVSLIIILLFWDVKHQQSSIPAITIRACHLLSLIIKCHQGAQYINIYDARFQYNIMVSIRDREKFVVILVKLISEY</sequence>